<sequence length="295" mass="33942">MIKFSKADEDRLKYHEIVEKYWDIHVPLTSVSGRVPTTNASNPTSRSALPTFQDSASEPTTEPQHHFPSNLHPCDPKFHETAIMTDVRTLSYRERQALTEGPLLEIYEGDHKLGHAPLRFLNALSDKEVDLEWWTVPGDEDVPRTVLPLSLHFSPVLHLIFWMKDLADAPSAELCNIKRGQNAQQDLMICRAAAAMGIREIYYEHIYDAYWQKFSNLTGEDLTPEIFEEMAWVEALCLDPAKDEMFNLIVHGLHYFGKQKEYNEKMVAFLAEHDKLLIAVEKLEGVSFEQNQEEE</sequence>
<dbReference type="Proteomes" id="UP000799440">
    <property type="component" value="Unassembled WGS sequence"/>
</dbReference>
<evidence type="ECO:0000313" key="2">
    <source>
        <dbReference type="EMBL" id="KAF2746613.1"/>
    </source>
</evidence>
<accession>A0A6A6V959</accession>
<protein>
    <submittedName>
        <fullName evidence="2">Uncharacterized protein</fullName>
    </submittedName>
</protein>
<proteinExistence type="predicted"/>
<evidence type="ECO:0000313" key="3">
    <source>
        <dbReference type="Proteomes" id="UP000799440"/>
    </source>
</evidence>
<gene>
    <name evidence="2" type="ORF">M011DRAFT_74348</name>
</gene>
<dbReference type="EMBL" id="MU006576">
    <property type="protein sequence ID" value="KAF2746613.1"/>
    <property type="molecule type" value="Genomic_DNA"/>
</dbReference>
<keyword evidence="3" id="KW-1185">Reference proteome</keyword>
<reference evidence="2" key="1">
    <citation type="journal article" date="2020" name="Stud. Mycol.">
        <title>101 Dothideomycetes genomes: a test case for predicting lifestyles and emergence of pathogens.</title>
        <authorList>
            <person name="Haridas S."/>
            <person name="Albert R."/>
            <person name="Binder M."/>
            <person name="Bloem J."/>
            <person name="Labutti K."/>
            <person name="Salamov A."/>
            <person name="Andreopoulos B."/>
            <person name="Baker S."/>
            <person name="Barry K."/>
            <person name="Bills G."/>
            <person name="Bluhm B."/>
            <person name="Cannon C."/>
            <person name="Castanera R."/>
            <person name="Culley D."/>
            <person name="Daum C."/>
            <person name="Ezra D."/>
            <person name="Gonzalez J."/>
            <person name="Henrissat B."/>
            <person name="Kuo A."/>
            <person name="Liang C."/>
            <person name="Lipzen A."/>
            <person name="Lutzoni F."/>
            <person name="Magnuson J."/>
            <person name="Mondo S."/>
            <person name="Nolan M."/>
            <person name="Ohm R."/>
            <person name="Pangilinan J."/>
            <person name="Park H.-J."/>
            <person name="Ramirez L."/>
            <person name="Alfaro M."/>
            <person name="Sun H."/>
            <person name="Tritt A."/>
            <person name="Yoshinaga Y."/>
            <person name="Zwiers L.-H."/>
            <person name="Turgeon B."/>
            <person name="Goodwin S."/>
            <person name="Spatafora J."/>
            <person name="Crous P."/>
            <person name="Grigoriev I."/>
        </authorList>
    </citation>
    <scope>NUCLEOTIDE SEQUENCE</scope>
    <source>
        <strain evidence="2">CBS 119925</strain>
    </source>
</reference>
<organism evidence="2 3">
    <name type="scientific">Sporormia fimetaria CBS 119925</name>
    <dbReference type="NCBI Taxonomy" id="1340428"/>
    <lineage>
        <taxon>Eukaryota</taxon>
        <taxon>Fungi</taxon>
        <taxon>Dikarya</taxon>
        <taxon>Ascomycota</taxon>
        <taxon>Pezizomycotina</taxon>
        <taxon>Dothideomycetes</taxon>
        <taxon>Pleosporomycetidae</taxon>
        <taxon>Pleosporales</taxon>
        <taxon>Sporormiaceae</taxon>
        <taxon>Sporormia</taxon>
    </lineage>
</organism>
<feature type="region of interest" description="Disordered" evidence="1">
    <location>
        <begin position="32"/>
        <end position="72"/>
    </location>
</feature>
<dbReference type="OrthoDB" id="3801338at2759"/>
<name>A0A6A6V959_9PLEO</name>
<dbReference type="AlphaFoldDB" id="A0A6A6V959"/>
<evidence type="ECO:0000256" key="1">
    <source>
        <dbReference type="SAM" id="MobiDB-lite"/>
    </source>
</evidence>
<feature type="compositionally biased region" description="Polar residues" evidence="1">
    <location>
        <begin position="32"/>
        <end position="62"/>
    </location>
</feature>